<feature type="domain" description="Replication protein A OB" evidence="12">
    <location>
        <begin position="205"/>
        <end position="307"/>
    </location>
</feature>
<keyword evidence="5" id="KW-0863">Zinc-finger</keyword>
<dbReference type="AlphaFoldDB" id="A0A061S8T8"/>
<feature type="compositionally biased region" description="Basic and acidic residues" evidence="10">
    <location>
        <begin position="348"/>
        <end position="361"/>
    </location>
</feature>
<feature type="region of interest" description="Disordered" evidence="10">
    <location>
        <begin position="421"/>
        <end position="526"/>
    </location>
</feature>
<evidence type="ECO:0000256" key="9">
    <source>
        <dbReference type="ARBA" id="ARBA00023242"/>
    </source>
</evidence>
<evidence type="ECO:0000256" key="5">
    <source>
        <dbReference type="ARBA" id="ARBA00022771"/>
    </source>
</evidence>
<feature type="compositionally biased region" description="Basic and acidic residues" evidence="10">
    <location>
        <begin position="508"/>
        <end position="521"/>
    </location>
</feature>
<feature type="compositionally biased region" description="Pro residues" evidence="10">
    <location>
        <begin position="1"/>
        <end position="25"/>
    </location>
</feature>
<dbReference type="GO" id="GO:0008270">
    <property type="term" value="F:zinc ion binding"/>
    <property type="evidence" value="ECO:0007669"/>
    <property type="project" value="UniProtKB-KW"/>
</dbReference>
<dbReference type="GO" id="GO:0005634">
    <property type="term" value="C:nucleus"/>
    <property type="evidence" value="ECO:0007669"/>
    <property type="project" value="UniProtKB-SubCell"/>
</dbReference>
<dbReference type="PANTHER" id="PTHR47165:SF4">
    <property type="entry name" value="OS03G0429900 PROTEIN"/>
    <property type="match status" value="1"/>
</dbReference>
<dbReference type="InterPro" id="IPR012340">
    <property type="entry name" value="NA-bd_OB-fold"/>
</dbReference>
<reference evidence="13" key="1">
    <citation type="submission" date="2014-05" db="EMBL/GenBank/DDBJ databases">
        <title>The transcriptome of the halophilic microalga Tetraselmis sp. GSL018 isolated from the Great Salt Lake, Utah.</title>
        <authorList>
            <person name="Jinkerson R.E."/>
            <person name="D'Adamo S."/>
            <person name="Posewitz M.C."/>
        </authorList>
    </citation>
    <scope>NUCLEOTIDE SEQUENCE</scope>
    <source>
        <strain evidence="13">GSL018</strain>
    </source>
</reference>
<feature type="domain" description="OB" evidence="11">
    <location>
        <begin position="92"/>
        <end position="175"/>
    </location>
</feature>
<feature type="compositionally biased region" description="Basic residues" evidence="10">
    <location>
        <begin position="362"/>
        <end position="374"/>
    </location>
</feature>
<keyword evidence="3" id="KW-0235">DNA replication</keyword>
<keyword evidence="7" id="KW-0238">DNA-binding</keyword>
<dbReference type="CDD" id="cd04475">
    <property type="entry name" value="RPA1_DBD_B"/>
    <property type="match status" value="1"/>
</dbReference>
<organism evidence="13">
    <name type="scientific">Tetraselmis sp. GSL018</name>
    <dbReference type="NCBI Taxonomy" id="582737"/>
    <lineage>
        <taxon>Eukaryota</taxon>
        <taxon>Viridiplantae</taxon>
        <taxon>Chlorophyta</taxon>
        <taxon>core chlorophytes</taxon>
        <taxon>Chlorodendrophyceae</taxon>
        <taxon>Chlorodendrales</taxon>
        <taxon>Chlorodendraceae</taxon>
        <taxon>Tetraselmis</taxon>
    </lineage>
</organism>
<dbReference type="PANTHER" id="PTHR47165">
    <property type="entry name" value="OS03G0429900 PROTEIN"/>
    <property type="match status" value="1"/>
</dbReference>
<evidence type="ECO:0000256" key="1">
    <source>
        <dbReference type="ARBA" id="ARBA00004123"/>
    </source>
</evidence>
<keyword evidence="8" id="KW-0233">DNA recombination</keyword>
<keyword evidence="9" id="KW-0539">Nucleus</keyword>
<dbReference type="FunFam" id="2.40.50.140:FF:000064">
    <property type="entry name" value="Replication protein A subunit"/>
    <property type="match status" value="1"/>
</dbReference>
<feature type="compositionally biased region" description="Basic and acidic residues" evidence="10">
    <location>
        <begin position="433"/>
        <end position="463"/>
    </location>
</feature>
<evidence type="ECO:0000256" key="3">
    <source>
        <dbReference type="ARBA" id="ARBA00022705"/>
    </source>
</evidence>
<feature type="region of interest" description="Disordered" evidence="10">
    <location>
        <begin position="1"/>
        <end position="47"/>
    </location>
</feature>
<dbReference type="GO" id="GO:0006310">
    <property type="term" value="P:DNA recombination"/>
    <property type="evidence" value="ECO:0007669"/>
    <property type="project" value="UniProtKB-KW"/>
</dbReference>
<sequence length="694" mass="76785">GPPPGGFGGGGPPPGGYGRSGPPPGGYGGGYGAQPYSDAGGGHGAPGGGGGYSHGGYGANARFHDNRGPISRDEAAPRIVPIKSLNPYQNRWTIKARVTVKSEIRHWHNARGDGKLFSFDLLDSNGGEIRAVAFNDTADKFFDTVQPGHVYIISKGSLKPKRAQFNHTNSEYEITLEPSSQIERCPPDDPDTQKIATVQYSFRKLAQVEDLPASTTIDVLGVVETVGPETQITRRDGSEARKRSVVIKDDSHRTIEITLWGQFASNPGDRLEMEQARHPILAVKGARVGDFNGKTLSTVSSSLIDVNPDIAESGRPPPLVRQRRRRGDGGGLPERPGRRRAQRPPHRLCPDPRGGPRDPRRARLRRRHGHRHLHPQREHVLPRLHQRQHHQPGEVLQQEAHPERGRDLVLREVREKQPTRLAVHHVRHRQRPHRELVADPLRRGRARADEREERRRPQGDRGHRAVRRGPAGGELQAAPLPAEDPGRDLQRRAAGEDHRAGHWRSRLRAGESGDPQEHRPAQEGAADLCTASAAAGRRRRRLWLAAADDRSPPGRWIRGRGRRRLCGGIRRRRRRRVCPRRRLPCGRLRPRWPPSDGGRQPAGVWLPRGASPRRQLWGACRVVARRPERSRGEAGGPLRDSVPGRGTLSLANARGRPRGMRGPCGGSSLVPWSLHSPPFPPFPLQPSARGRGLV</sequence>
<name>A0A061S8T8_9CHLO</name>
<evidence type="ECO:0000256" key="6">
    <source>
        <dbReference type="ARBA" id="ARBA00022833"/>
    </source>
</evidence>
<evidence type="ECO:0000259" key="11">
    <source>
        <dbReference type="Pfam" id="PF01336"/>
    </source>
</evidence>
<dbReference type="EMBL" id="GBEZ01004595">
    <property type="protein sequence ID" value="JAC80633.1"/>
    <property type="molecule type" value="Transcribed_RNA"/>
</dbReference>
<feature type="region of interest" description="Disordered" evidence="10">
    <location>
        <begin position="307"/>
        <end position="405"/>
    </location>
</feature>
<comment type="similarity">
    <text evidence="2">Belongs to the replication factor A protein 1 family.</text>
</comment>
<dbReference type="InterPro" id="IPR031657">
    <property type="entry name" value="REPA_OB_2"/>
</dbReference>
<dbReference type="FunFam" id="2.40.50.140:FF:000041">
    <property type="entry name" value="Replication protein A subunit"/>
    <property type="match status" value="1"/>
</dbReference>
<feature type="non-terminal residue" evidence="13">
    <location>
        <position position="1"/>
    </location>
</feature>
<evidence type="ECO:0000256" key="10">
    <source>
        <dbReference type="SAM" id="MobiDB-lite"/>
    </source>
</evidence>
<feature type="compositionally biased region" description="Basic and acidic residues" evidence="10">
    <location>
        <begin position="484"/>
        <end position="500"/>
    </location>
</feature>
<dbReference type="Gene3D" id="2.40.50.140">
    <property type="entry name" value="Nucleic acid-binding proteins"/>
    <property type="match status" value="2"/>
</dbReference>
<protein>
    <submittedName>
        <fullName evidence="13">Replication factor A1</fullName>
    </submittedName>
</protein>
<proteinExistence type="inferred from homology"/>
<keyword evidence="4" id="KW-0479">Metal-binding</keyword>
<dbReference type="SUPFAM" id="SSF50249">
    <property type="entry name" value="Nucleic acid-binding proteins"/>
    <property type="match status" value="2"/>
</dbReference>
<gene>
    <name evidence="13" type="primary">RPA1</name>
    <name evidence="13" type="ORF">TSPGSL018_9825</name>
</gene>
<evidence type="ECO:0000256" key="8">
    <source>
        <dbReference type="ARBA" id="ARBA00023172"/>
    </source>
</evidence>
<dbReference type="Pfam" id="PF01336">
    <property type="entry name" value="tRNA_anti-codon"/>
    <property type="match status" value="1"/>
</dbReference>
<evidence type="ECO:0000259" key="12">
    <source>
        <dbReference type="Pfam" id="PF16900"/>
    </source>
</evidence>
<dbReference type="GO" id="GO:0003677">
    <property type="term" value="F:DNA binding"/>
    <property type="evidence" value="ECO:0007669"/>
    <property type="project" value="UniProtKB-KW"/>
</dbReference>
<feature type="region of interest" description="Disordered" evidence="10">
    <location>
        <begin position="628"/>
        <end position="664"/>
    </location>
</feature>
<dbReference type="CDD" id="cd04474">
    <property type="entry name" value="RPA1_DBD_A"/>
    <property type="match status" value="1"/>
</dbReference>
<evidence type="ECO:0000256" key="4">
    <source>
        <dbReference type="ARBA" id="ARBA00022723"/>
    </source>
</evidence>
<accession>A0A061S8T8</accession>
<feature type="compositionally biased region" description="Basic residues" evidence="10">
    <location>
        <begin position="422"/>
        <end position="432"/>
    </location>
</feature>
<dbReference type="GO" id="GO:0006260">
    <property type="term" value="P:DNA replication"/>
    <property type="evidence" value="ECO:0007669"/>
    <property type="project" value="UniProtKB-KW"/>
</dbReference>
<feature type="compositionally biased region" description="Basic residues" evidence="10">
    <location>
        <begin position="337"/>
        <end position="346"/>
    </location>
</feature>
<keyword evidence="6" id="KW-0862">Zinc</keyword>
<evidence type="ECO:0000256" key="7">
    <source>
        <dbReference type="ARBA" id="ARBA00023125"/>
    </source>
</evidence>
<dbReference type="Pfam" id="PF16900">
    <property type="entry name" value="REPA_OB_2"/>
    <property type="match status" value="1"/>
</dbReference>
<dbReference type="InterPro" id="IPR004365">
    <property type="entry name" value="NA-bd_OB_tRNA"/>
</dbReference>
<evidence type="ECO:0000313" key="13">
    <source>
        <dbReference type="EMBL" id="JAC80633.1"/>
    </source>
</evidence>
<evidence type="ECO:0000256" key="2">
    <source>
        <dbReference type="ARBA" id="ARBA00005690"/>
    </source>
</evidence>
<comment type="subcellular location">
    <subcellularLocation>
        <location evidence="1">Nucleus</location>
    </subcellularLocation>
</comment>